<reference evidence="2 3" key="1">
    <citation type="submission" date="2015-01" db="EMBL/GenBank/DDBJ databases">
        <title>Evolution of Trichinella species and genotypes.</title>
        <authorList>
            <person name="Korhonen P.K."/>
            <person name="Edoardo P."/>
            <person name="Giuseppe L.R."/>
            <person name="Gasser R.B."/>
        </authorList>
    </citation>
    <scope>NUCLEOTIDE SEQUENCE [LARGE SCALE GENOMIC DNA]</scope>
    <source>
        <strain evidence="2">ISS417</strain>
    </source>
</reference>
<dbReference type="AlphaFoldDB" id="A0A0V0T5K4"/>
<evidence type="ECO:0000256" key="1">
    <source>
        <dbReference type="SAM" id="MobiDB-lite"/>
    </source>
</evidence>
<feature type="compositionally biased region" description="Basic and acidic residues" evidence="1">
    <location>
        <begin position="30"/>
        <end position="73"/>
    </location>
</feature>
<dbReference type="Proteomes" id="UP000055048">
    <property type="component" value="Unassembled WGS sequence"/>
</dbReference>
<gene>
    <name evidence="2" type="ORF">T05_6272</name>
</gene>
<organism evidence="2 3">
    <name type="scientific">Trichinella murrelli</name>
    <dbReference type="NCBI Taxonomy" id="144512"/>
    <lineage>
        <taxon>Eukaryota</taxon>
        <taxon>Metazoa</taxon>
        <taxon>Ecdysozoa</taxon>
        <taxon>Nematoda</taxon>
        <taxon>Enoplea</taxon>
        <taxon>Dorylaimia</taxon>
        <taxon>Trichinellida</taxon>
        <taxon>Trichinellidae</taxon>
        <taxon>Trichinella</taxon>
    </lineage>
</organism>
<feature type="compositionally biased region" description="Basic residues" evidence="1">
    <location>
        <begin position="9"/>
        <end position="29"/>
    </location>
</feature>
<protein>
    <submittedName>
        <fullName evidence="2">Uncharacterized protein</fullName>
    </submittedName>
</protein>
<comment type="caution">
    <text evidence="2">The sequence shown here is derived from an EMBL/GenBank/DDBJ whole genome shotgun (WGS) entry which is preliminary data.</text>
</comment>
<evidence type="ECO:0000313" key="2">
    <source>
        <dbReference type="EMBL" id="KRX34340.1"/>
    </source>
</evidence>
<dbReference type="EMBL" id="JYDJ01000585">
    <property type="protein sequence ID" value="KRX34340.1"/>
    <property type="molecule type" value="Genomic_DNA"/>
</dbReference>
<feature type="region of interest" description="Disordered" evidence="1">
    <location>
        <begin position="1"/>
        <end position="74"/>
    </location>
</feature>
<dbReference type="OrthoDB" id="5924147at2759"/>
<keyword evidence="3" id="KW-1185">Reference proteome</keyword>
<dbReference type="STRING" id="144512.A0A0V0T5K4"/>
<accession>A0A0V0T5K4</accession>
<proteinExistence type="predicted"/>
<name>A0A0V0T5K4_9BILA</name>
<evidence type="ECO:0000313" key="3">
    <source>
        <dbReference type="Proteomes" id="UP000055048"/>
    </source>
</evidence>
<sequence length="94" mass="10878">MEKKEDKWRKSRSVKGLKNGAKKMGKRGRHEADRGRHEADRGRHEADRGRHEADRGRHEADRGRHEAEQEKTKFLGPKFCRSGIGILRKGEVIP</sequence>